<accession>A0ACC0K7H4</accession>
<proteinExistence type="predicted"/>
<evidence type="ECO:0000313" key="2">
    <source>
        <dbReference type="Proteomes" id="UP001064048"/>
    </source>
</evidence>
<name>A0ACC0K7H4_CHOFU</name>
<organism evidence="1 2">
    <name type="scientific">Choristoneura fumiferana</name>
    <name type="common">Spruce budworm moth</name>
    <name type="synonym">Archips fumiferana</name>
    <dbReference type="NCBI Taxonomy" id="7141"/>
    <lineage>
        <taxon>Eukaryota</taxon>
        <taxon>Metazoa</taxon>
        <taxon>Ecdysozoa</taxon>
        <taxon>Arthropoda</taxon>
        <taxon>Hexapoda</taxon>
        <taxon>Insecta</taxon>
        <taxon>Pterygota</taxon>
        <taxon>Neoptera</taxon>
        <taxon>Endopterygota</taxon>
        <taxon>Lepidoptera</taxon>
        <taxon>Glossata</taxon>
        <taxon>Ditrysia</taxon>
        <taxon>Tortricoidea</taxon>
        <taxon>Tortricidae</taxon>
        <taxon>Tortricinae</taxon>
        <taxon>Choristoneura</taxon>
    </lineage>
</organism>
<reference evidence="1 2" key="1">
    <citation type="journal article" date="2022" name="Genome Biol. Evol.">
        <title>The Spruce Budworm Genome: Reconstructing the Evolutionary History of Antifreeze Proteins.</title>
        <authorList>
            <person name="Beliveau C."/>
            <person name="Gagne P."/>
            <person name="Picq S."/>
            <person name="Vernygora O."/>
            <person name="Keeling C.I."/>
            <person name="Pinkney K."/>
            <person name="Doucet D."/>
            <person name="Wen F."/>
            <person name="Johnston J.S."/>
            <person name="Maaroufi H."/>
            <person name="Boyle B."/>
            <person name="Laroche J."/>
            <person name="Dewar K."/>
            <person name="Juretic N."/>
            <person name="Blackburn G."/>
            <person name="Nisole A."/>
            <person name="Brunet B."/>
            <person name="Brandao M."/>
            <person name="Lumley L."/>
            <person name="Duan J."/>
            <person name="Quan G."/>
            <person name="Lucarotti C.J."/>
            <person name="Roe A.D."/>
            <person name="Sperling F.A.H."/>
            <person name="Levesque R.C."/>
            <person name="Cusson M."/>
        </authorList>
    </citation>
    <scope>NUCLEOTIDE SEQUENCE [LARGE SCALE GENOMIC DNA]</scope>
    <source>
        <strain evidence="1">Glfc:IPQL:Cfum</strain>
    </source>
</reference>
<keyword evidence="2" id="KW-1185">Reference proteome</keyword>
<dbReference type="Proteomes" id="UP001064048">
    <property type="component" value="Chromosome 7"/>
</dbReference>
<dbReference type="EMBL" id="CM046107">
    <property type="protein sequence ID" value="KAI8432427.1"/>
    <property type="molecule type" value="Genomic_DNA"/>
</dbReference>
<evidence type="ECO:0000313" key="1">
    <source>
        <dbReference type="EMBL" id="KAI8432427.1"/>
    </source>
</evidence>
<comment type="caution">
    <text evidence="1">The sequence shown here is derived from an EMBL/GenBank/DDBJ whole genome shotgun (WGS) entry which is preliminary data.</text>
</comment>
<sequence length="85" mass="9156">MAYRIDDHTKHRIVALPENGVSPTDISAELGITVSIETHLTTVLPLVAHLVTTSSPRPCSAFLGSVTPRLVRKGKPIHSTAMNDD</sequence>
<protein>
    <submittedName>
        <fullName evidence="1">Uncharacterized protein</fullName>
    </submittedName>
</protein>
<gene>
    <name evidence="1" type="ORF">MSG28_004821</name>
</gene>